<protein>
    <submittedName>
        <fullName evidence="1">Uncharacterized protein</fullName>
    </submittedName>
</protein>
<proteinExistence type="predicted"/>
<evidence type="ECO:0000313" key="1">
    <source>
        <dbReference type="EMBL" id="DAF84735.1"/>
    </source>
</evidence>
<reference evidence="1" key="1">
    <citation type="journal article" date="2021" name="Proc. Natl. Acad. Sci. U.S.A.">
        <title>A Catalog of Tens of Thousands of Viruses from Human Metagenomes Reveals Hidden Associations with Chronic Diseases.</title>
        <authorList>
            <person name="Tisza M.J."/>
            <person name="Buck C.B."/>
        </authorList>
    </citation>
    <scope>NUCLEOTIDE SEQUENCE</scope>
    <source>
        <strain evidence="1">Ctss15</strain>
    </source>
</reference>
<organism evidence="1">
    <name type="scientific">Siphoviridae sp. ctss15</name>
    <dbReference type="NCBI Taxonomy" id="2825699"/>
    <lineage>
        <taxon>Viruses</taxon>
        <taxon>Duplodnaviria</taxon>
        <taxon>Heunggongvirae</taxon>
        <taxon>Uroviricota</taxon>
        <taxon>Caudoviricetes</taxon>
    </lineage>
</organism>
<name>A0A8S5TRD7_9CAUD</name>
<accession>A0A8S5TRD7</accession>
<dbReference type="EMBL" id="BK015908">
    <property type="protein sequence ID" value="DAF84735.1"/>
    <property type="molecule type" value="Genomic_DNA"/>
</dbReference>
<sequence>MRFLVTLALDAPDDADPQGIKEKVAMDFEKYGGVRVVKVERMEEYQQITMEVQNGN</sequence>